<evidence type="ECO:0000313" key="8">
    <source>
        <dbReference type="Proteomes" id="UP001328107"/>
    </source>
</evidence>
<keyword evidence="2 5" id="KW-0863">Zinc-finger</keyword>
<dbReference type="GO" id="GO:0003677">
    <property type="term" value="F:DNA binding"/>
    <property type="evidence" value="ECO:0007669"/>
    <property type="project" value="UniProtKB-UniRule"/>
</dbReference>
<dbReference type="InterPro" id="IPR006612">
    <property type="entry name" value="THAP_Znf"/>
</dbReference>
<evidence type="ECO:0000256" key="3">
    <source>
        <dbReference type="ARBA" id="ARBA00022833"/>
    </source>
</evidence>
<feature type="non-terminal residue" evidence="7">
    <location>
        <position position="152"/>
    </location>
</feature>
<dbReference type="Pfam" id="PF05485">
    <property type="entry name" value="THAP"/>
    <property type="match status" value="1"/>
</dbReference>
<evidence type="ECO:0000259" key="6">
    <source>
        <dbReference type="PROSITE" id="PS50950"/>
    </source>
</evidence>
<dbReference type="Proteomes" id="UP001328107">
    <property type="component" value="Unassembled WGS sequence"/>
</dbReference>
<evidence type="ECO:0000256" key="1">
    <source>
        <dbReference type="ARBA" id="ARBA00022723"/>
    </source>
</evidence>
<dbReference type="PROSITE" id="PS50950">
    <property type="entry name" value="ZF_THAP"/>
    <property type="match status" value="1"/>
</dbReference>
<evidence type="ECO:0000313" key="7">
    <source>
        <dbReference type="EMBL" id="GMR30976.1"/>
    </source>
</evidence>
<protein>
    <recommendedName>
        <fullName evidence="6">THAP-type domain-containing protein</fullName>
    </recommendedName>
</protein>
<feature type="non-terminal residue" evidence="7">
    <location>
        <position position="1"/>
    </location>
</feature>
<evidence type="ECO:0000256" key="4">
    <source>
        <dbReference type="ARBA" id="ARBA00023125"/>
    </source>
</evidence>
<keyword evidence="8" id="KW-1185">Reference proteome</keyword>
<keyword evidence="4 5" id="KW-0238">DNA-binding</keyword>
<dbReference type="EMBL" id="BTRK01000001">
    <property type="protein sequence ID" value="GMR30976.1"/>
    <property type="molecule type" value="Genomic_DNA"/>
</dbReference>
<dbReference type="GO" id="GO:0008270">
    <property type="term" value="F:zinc ion binding"/>
    <property type="evidence" value="ECO:0007669"/>
    <property type="project" value="UniProtKB-KW"/>
</dbReference>
<evidence type="ECO:0000256" key="5">
    <source>
        <dbReference type="PROSITE-ProRule" id="PRU00309"/>
    </source>
</evidence>
<name>A0AAN4YZ88_9BILA</name>
<accession>A0AAN4YZ88</accession>
<keyword evidence="3" id="KW-0862">Zinc</keyword>
<sequence length="152" mass="17049">YLQDTSDSFLNSTVASHRRGQSMDEHQAASNGLRISAADVHRIISSTGLSRPLDQSAPLLSSKIPSKTTAKYKCIVCHLRQRHAKMRVFTSHPTRRALWVNAVRSTPEGQKLLMAQLNETMMPLLCKSHFRPSDLDHFGSVPKLKHDAVPFF</sequence>
<keyword evidence="1" id="KW-0479">Metal-binding</keyword>
<feature type="domain" description="THAP-type" evidence="6">
    <location>
        <begin position="64"/>
        <end position="152"/>
    </location>
</feature>
<dbReference type="AlphaFoldDB" id="A0AAN4YZ88"/>
<gene>
    <name evidence="7" type="ORF">PMAYCL1PPCAC_01171</name>
</gene>
<reference evidence="8" key="1">
    <citation type="submission" date="2022-10" db="EMBL/GenBank/DDBJ databases">
        <title>Genome assembly of Pristionchus species.</title>
        <authorList>
            <person name="Yoshida K."/>
            <person name="Sommer R.J."/>
        </authorList>
    </citation>
    <scope>NUCLEOTIDE SEQUENCE [LARGE SCALE GENOMIC DNA]</scope>
    <source>
        <strain evidence="8">RS5460</strain>
    </source>
</reference>
<evidence type="ECO:0000256" key="2">
    <source>
        <dbReference type="ARBA" id="ARBA00022771"/>
    </source>
</evidence>
<organism evidence="7 8">
    <name type="scientific">Pristionchus mayeri</name>
    <dbReference type="NCBI Taxonomy" id="1317129"/>
    <lineage>
        <taxon>Eukaryota</taxon>
        <taxon>Metazoa</taxon>
        <taxon>Ecdysozoa</taxon>
        <taxon>Nematoda</taxon>
        <taxon>Chromadorea</taxon>
        <taxon>Rhabditida</taxon>
        <taxon>Rhabditina</taxon>
        <taxon>Diplogasteromorpha</taxon>
        <taxon>Diplogasteroidea</taxon>
        <taxon>Neodiplogasteridae</taxon>
        <taxon>Pristionchus</taxon>
    </lineage>
</organism>
<proteinExistence type="predicted"/>
<comment type="caution">
    <text evidence="7">The sequence shown here is derived from an EMBL/GenBank/DDBJ whole genome shotgun (WGS) entry which is preliminary data.</text>
</comment>
<dbReference type="SUPFAM" id="SSF57716">
    <property type="entry name" value="Glucocorticoid receptor-like (DNA-binding domain)"/>
    <property type="match status" value="1"/>
</dbReference>